<evidence type="ECO:0000256" key="1">
    <source>
        <dbReference type="ARBA" id="ARBA00023224"/>
    </source>
</evidence>
<evidence type="ECO:0000256" key="3">
    <source>
        <dbReference type="PROSITE-ProRule" id="PRU00284"/>
    </source>
</evidence>
<evidence type="ECO:0000313" key="7">
    <source>
        <dbReference type="Proteomes" id="UP000189728"/>
    </source>
</evidence>
<dbReference type="SMART" id="SM00283">
    <property type="entry name" value="MA"/>
    <property type="match status" value="1"/>
</dbReference>
<dbReference type="Pfam" id="PF13682">
    <property type="entry name" value="CZB"/>
    <property type="match status" value="1"/>
</dbReference>
<sequence>MFTKNKASKEKSDSNNIEINELKVKNSSIIDENHKLKQELKQVRDESNLKDSLIKILLSGSINGVDDVRAMITKNMEVCKDIASTSMDSSSKIKILNETSEILMNCILKISEQSNKSHENVDMLHKSVDEISSIVNLIKDISDQTNLLALNAAIEAARAGEHGRGFAVVADEVRKLAERTQKATSEVEMNINLLKQNANDVLSMNEEIEQISKSSTEHVDTFRTNFVDILNMADIIENDSIKITNNIFIGLAKLDHVSFKQNGYRKIFIGEKEEMVDHLNCRLGKWYEGRGKEVFGSTIAYSKLLNPHEAVHKSINEAINSLEDMRVVKEKFEIAEKSSQELFALLDSMLLEKYKC</sequence>
<keyword evidence="1 3" id="KW-0807">Transducer</keyword>
<dbReference type="GO" id="GO:0006935">
    <property type="term" value="P:chemotaxis"/>
    <property type="evidence" value="ECO:0007669"/>
    <property type="project" value="InterPro"/>
</dbReference>
<dbReference type="InterPro" id="IPR004089">
    <property type="entry name" value="MCPsignal_dom"/>
</dbReference>
<accession>A0AAX0L8U3</accession>
<dbReference type="PRINTS" id="PR00260">
    <property type="entry name" value="CHEMTRNSDUCR"/>
</dbReference>
<dbReference type="PANTHER" id="PTHR32089:SF114">
    <property type="entry name" value="METHYL-ACCEPTING CHEMOTAXIS PROTEIN MCPB"/>
    <property type="match status" value="1"/>
</dbReference>
<dbReference type="EMBL" id="MCRK01000043">
    <property type="protein sequence ID" value="OPA75079.1"/>
    <property type="molecule type" value="Genomic_DNA"/>
</dbReference>
<dbReference type="PROSITE" id="PS50111">
    <property type="entry name" value="CHEMOTAXIS_TRANSDUC_2"/>
    <property type="match status" value="1"/>
</dbReference>
<dbReference type="Gene3D" id="1.20.120.30">
    <property type="entry name" value="Aspartate receptor, ligand-binding domain"/>
    <property type="match status" value="1"/>
</dbReference>
<comment type="similarity">
    <text evidence="2">Belongs to the methyl-accepting chemotaxis (MCP) protein family.</text>
</comment>
<dbReference type="SUPFAM" id="SSF58104">
    <property type="entry name" value="Methyl-accepting chemotaxis protein (MCP) signaling domain"/>
    <property type="match status" value="1"/>
</dbReference>
<evidence type="ECO:0000313" key="6">
    <source>
        <dbReference type="EMBL" id="OPA75079.1"/>
    </source>
</evidence>
<dbReference type="InterPro" id="IPR025991">
    <property type="entry name" value="Chemoreceptor_zinc-bind_dom"/>
</dbReference>
<dbReference type="GO" id="GO:0004888">
    <property type="term" value="F:transmembrane signaling receptor activity"/>
    <property type="evidence" value="ECO:0007669"/>
    <property type="project" value="InterPro"/>
</dbReference>
<dbReference type="Pfam" id="PF00015">
    <property type="entry name" value="MCPsignal"/>
    <property type="match status" value="1"/>
</dbReference>
<dbReference type="Proteomes" id="UP000189728">
    <property type="component" value="Unassembled WGS sequence"/>
</dbReference>
<proteinExistence type="inferred from homology"/>
<evidence type="ECO:0000259" key="5">
    <source>
        <dbReference type="PROSITE" id="PS50111"/>
    </source>
</evidence>
<evidence type="ECO:0000256" key="4">
    <source>
        <dbReference type="SAM" id="Coils"/>
    </source>
</evidence>
<dbReference type="Gene3D" id="1.10.287.950">
    <property type="entry name" value="Methyl-accepting chemotaxis protein"/>
    <property type="match status" value="1"/>
</dbReference>
<organism evidence="6 7">
    <name type="scientific">Campylobacter pinnipediorum subsp. pinnipediorum</name>
    <dbReference type="NCBI Taxonomy" id="1660067"/>
    <lineage>
        <taxon>Bacteria</taxon>
        <taxon>Pseudomonadati</taxon>
        <taxon>Campylobacterota</taxon>
        <taxon>Epsilonproteobacteria</taxon>
        <taxon>Campylobacterales</taxon>
        <taxon>Campylobacteraceae</taxon>
        <taxon>Campylobacter</taxon>
    </lineage>
</organism>
<feature type="domain" description="Methyl-accepting transducer" evidence="5">
    <location>
        <begin position="58"/>
        <end position="234"/>
    </location>
</feature>
<comment type="caution">
    <text evidence="6">The sequence shown here is derived from an EMBL/GenBank/DDBJ whole genome shotgun (WGS) entry which is preliminary data.</text>
</comment>
<dbReference type="PANTHER" id="PTHR32089">
    <property type="entry name" value="METHYL-ACCEPTING CHEMOTAXIS PROTEIN MCPB"/>
    <property type="match status" value="1"/>
</dbReference>
<gene>
    <name evidence="6" type="ORF">BFG04_05995</name>
</gene>
<dbReference type="InterPro" id="IPR004090">
    <property type="entry name" value="Chemotax_Me-accpt_rcpt"/>
</dbReference>
<dbReference type="GO" id="GO:0016020">
    <property type="term" value="C:membrane"/>
    <property type="evidence" value="ECO:0007669"/>
    <property type="project" value="InterPro"/>
</dbReference>
<reference evidence="6 7" key="1">
    <citation type="submission" date="2016-08" db="EMBL/GenBank/DDBJ databases">
        <title>Campylobacter species from sea mammals.</title>
        <authorList>
            <person name="Gilbert M.J."/>
            <person name="Byrne B.A."/>
            <person name="Zomer A.L."/>
            <person name="Wagenaar J.A."/>
        </authorList>
    </citation>
    <scope>NUCLEOTIDE SEQUENCE [LARGE SCALE GENOMIC DNA]</scope>
    <source>
        <strain evidence="6 7">1105248</strain>
    </source>
</reference>
<dbReference type="GO" id="GO:0007165">
    <property type="term" value="P:signal transduction"/>
    <property type="evidence" value="ECO:0007669"/>
    <property type="project" value="UniProtKB-KW"/>
</dbReference>
<feature type="coiled-coil region" evidence="4">
    <location>
        <begin position="19"/>
        <end position="46"/>
    </location>
</feature>
<name>A0AAX0L8U3_9BACT</name>
<evidence type="ECO:0000256" key="2">
    <source>
        <dbReference type="ARBA" id="ARBA00029447"/>
    </source>
</evidence>
<dbReference type="AlphaFoldDB" id="A0AAX0L8U3"/>
<keyword evidence="4" id="KW-0175">Coiled coil</keyword>
<protein>
    <recommendedName>
        <fullName evidence="5">Methyl-accepting transducer domain-containing protein</fullName>
    </recommendedName>
</protein>